<dbReference type="PROSITE" id="PS51733">
    <property type="entry name" value="BPL_LPL_CATALYTIC"/>
    <property type="match status" value="1"/>
</dbReference>
<evidence type="ECO:0000259" key="4">
    <source>
        <dbReference type="PROSITE" id="PS51733"/>
    </source>
</evidence>
<proteinExistence type="predicted"/>
<keyword evidence="6" id="KW-1185">Reference proteome</keyword>
<dbReference type="GO" id="GO:0004077">
    <property type="term" value="F:biotin--[biotin carboxyl-carrier protein] ligase activity"/>
    <property type="evidence" value="ECO:0007669"/>
    <property type="project" value="UniProtKB-EC"/>
</dbReference>
<dbReference type="AlphaFoldDB" id="A0A6I6DWW8"/>
<feature type="domain" description="BPL/LPL catalytic" evidence="4">
    <location>
        <begin position="1"/>
        <end position="187"/>
    </location>
</feature>
<dbReference type="Pfam" id="PF02237">
    <property type="entry name" value="BPL_C"/>
    <property type="match status" value="1"/>
</dbReference>
<organism evidence="5 6">
    <name type="scientific">Microbacterium oryzae</name>
    <dbReference type="NCBI Taxonomy" id="743009"/>
    <lineage>
        <taxon>Bacteria</taxon>
        <taxon>Bacillati</taxon>
        <taxon>Actinomycetota</taxon>
        <taxon>Actinomycetes</taxon>
        <taxon>Micrococcales</taxon>
        <taxon>Microbacteriaceae</taxon>
        <taxon>Microbacterium</taxon>
    </lineage>
</organism>
<evidence type="ECO:0000256" key="3">
    <source>
        <dbReference type="ARBA" id="ARBA00024227"/>
    </source>
</evidence>
<evidence type="ECO:0000313" key="5">
    <source>
        <dbReference type="EMBL" id="QGU28686.1"/>
    </source>
</evidence>
<keyword evidence="1 5" id="KW-0436">Ligase</keyword>
<dbReference type="OrthoDB" id="9807064at2"/>
<dbReference type="Gene3D" id="2.30.30.100">
    <property type="match status" value="1"/>
</dbReference>
<sequence>MWERARAVAGRMTEVAQTGSTNADLAAAIARGEEWPHLGALLTHDQRAGRGRLDRRWVAPAGAALALSVVVRVPRLPLAARGWIPLVAGVAMRDAVAAQIPAERVGLKWPNDVLVGPDLRKICGVLAEGTAAPDAVIVGTGVNTRLDPADLPVETATSFPALGLACDEDALVADYLTGLDALLDGLARAGGDAAASGAHAAVTAACLTLDRDVSVALPDGSTLRGRAAAIAPDGRLVVESGGARVAVSAGDVVHVR</sequence>
<protein>
    <recommendedName>
        <fullName evidence="3">biotin--[biotin carboxyl-carrier protein] ligase</fullName>
        <ecNumber evidence="3">6.3.4.15</ecNumber>
    </recommendedName>
</protein>
<dbReference type="Gene3D" id="3.30.930.10">
    <property type="entry name" value="Bira Bifunctional Protein, Domain 2"/>
    <property type="match status" value="1"/>
</dbReference>
<dbReference type="CDD" id="cd16442">
    <property type="entry name" value="BPL"/>
    <property type="match status" value="1"/>
</dbReference>
<dbReference type="InterPro" id="IPR004143">
    <property type="entry name" value="BPL_LPL_catalytic"/>
</dbReference>
<dbReference type="InterPro" id="IPR003142">
    <property type="entry name" value="BPL_C"/>
</dbReference>
<reference evidence="5 6" key="1">
    <citation type="submission" date="2018-09" db="EMBL/GenBank/DDBJ databases">
        <title>Whole genome sequencing of Microbacterium oryzae strain MB-10T.</title>
        <authorList>
            <person name="Das S.K."/>
        </authorList>
    </citation>
    <scope>NUCLEOTIDE SEQUENCE [LARGE SCALE GENOMIC DNA]</scope>
    <source>
        <strain evidence="5 6">MB-10</strain>
    </source>
</reference>
<name>A0A6I6DWW8_9MICO</name>
<evidence type="ECO:0000256" key="1">
    <source>
        <dbReference type="ARBA" id="ARBA00022598"/>
    </source>
</evidence>
<dbReference type="EMBL" id="CP032550">
    <property type="protein sequence ID" value="QGU28686.1"/>
    <property type="molecule type" value="Genomic_DNA"/>
</dbReference>
<evidence type="ECO:0000256" key="2">
    <source>
        <dbReference type="ARBA" id="ARBA00023267"/>
    </source>
</evidence>
<dbReference type="InterPro" id="IPR004408">
    <property type="entry name" value="Biotin_CoA_COase_ligase"/>
</dbReference>
<dbReference type="InterPro" id="IPR045864">
    <property type="entry name" value="aa-tRNA-synth_II/BPL/LPL"/>
</dbReference>
<gene>
    <name evidence="5" type="ORF">D7D94_00230</name>
</gene>
<dbReference type="Proteomes" id="UP000422989">
    <property type="component" value="Chromosome"/>
</dbReference>
<dbReference type="NCBIfam" id="TIGR00121">
    <property type="entry name" value="birA_ligase"/>
    <property type="match status" value="1"/>
</dbReference>
<dbReference type="SUPFAM" id="SSF55681">
    <property type="entry name" value="Class II aaRS and biotin synthetases"/>
    <property type="match status" value="1"/>
</dbReference>
<keyword evidence="2" id="KW-0092">Biotin</keyword>
<dbReference type="EC" id="6.3.4.15" evidence="3"/>
<dbReference type="Pfam" id="PF03099">
    <property type="entry name" value="BPL_LplA_LipB"/>
    <property type="match status" value="1"/>
</dbReference>
<dbReference type="KEGG" id="moj:D7D94_00230"/>
<dbReference type="RefSeq" id="WP_156243226.1">
    <property type="nucleotide sequence ID" value="NZ_BAAAZL010000007.1"/>
</dbReference>
<evidence type="ECO:0000313" key="6">
    <source>
        <dbReference type="Proteomes" id="UP000422989"/>
    </source>
</evidence>
<dbReference type="PANTHER" id="PTHR12835">
    <property type="entry name" value="BIOTIN PROTEIN LIGASE"/>
    <property type="match status" value="1"/>
</dbReference>
<dbReference type="PANTHER" id="PTHR12835:SF5">
    <property type="entry name" value="BIOTIN--PROTEIN LIGASE"/>
    <property type="match status" value="1"/>
</dbReference>
<accession>A0A6I6DWW8</accession>
<dbReference type="GO" id="GO:0005737">
    <property type="term" value="C:cytoplasm"/>
    <property type="evidence" value="ECO:0007669"/>
    <property type="project" value="TreeGrafter"/>
</dbReference>